<evidence type="ECO:0000256" key="13">
    <source>
        <dbReference type="ARBA" id="ARBA00023136"/>
    </source>
</evidence>
<dbReference type="GO" id="GO:0051073">
    <property type="term" value="F:adenosylcobinamide-GDP ribazoletransferase activity"/>
    <property type="evidence" value="ECO:0007669"/>
    <property type="project" value="UniProtKB-UniRule"/>
</dbReference>
<keyword evidence="7 19" id="KW-1003">Cell membrane</keyword>
<feature type="transmembrane region" description="Helical" evidence="19">
    <location>
        <begin position="63"/>
        <end position="82"/>
    </location>
</feature>
<feature type="transmembrane region" description="Helical" evidence="19">
    <location>
        <begin position="38"/>
        <end position="56"/>
    </location>
</feature>
<comment type="function">
    <text evidence="14 19">Joins adenosylcobinamide-GDP and alpha-ribazole to generate adenosylcobalamin (Ado-cobalamin). Also synthesizes adenosylcobalamin 5'-phosphate from adenosylcobinamide-GDP and alpha-ribazole 5'-phosphate.</text>
</comment>
<evidence type="ECO:0000256" key="18">
    <source>
        <dbReference type="ARBA" id="ARBA00049504"/>
    </source>
</evidence>
<evidence type="ECO:0000256" key="6">
    <source>
        <dbReference type="ARBA" id="ARBA00015850"/>
    </source>
</evidence>
<dbReference type="InterPro" id="IPR003805">
    <property type="entry name" value="CobS"/>
</dbReference>
<evidence type="ECO:0000256" key="5">
    <source>
        <dbReference type="ARBA" id="ARBA00013200"/>
    </source>
</evidence>
<protein>
    <recommendedName>
        <fullName evidence="6 19">Adenosylcobinamide-GDP ribazoletransferase</fullName>
        <ecNumber evidence="5 19">2.7.8.26</ecNumber>
    </recommendedName>
    <alternativeName>
        <fullName evidence="16 19">Cobalamin synthase</fullName>
    </alternativeName>
    <alternativeName>
        <fullName evidence="15 19">Cobalamin-5'-phosphate synthase</fullName>
    </alternativeName>
</protein>
<evidence type="ECO:0000256" key="2">
    <source>
        <dbReference type="ARBA" id="ARBA00004651"/>
    </source>
</evidence>
<dbReference type="Pfam" id="PF02654">
    <property type="entry name" value="CobS"/>
    <property type="match status" value="1"/>
</dbReference>
<evidence type="ECO:0000256" key="9">
    <source>
        <dbReference type="ARBA" id="ARBA00022679"/>
    </source>
</evidence>
<comment type="pathway">
    <text evidence="3 19">Cofactor biosynthesis; adenosylcobalamin biosynthesis; adenosylcobalamin from cob(II)yrinate a,c-diamide: step 7/7.</text>
</comment>
<keyword evidence="13 19" id="KW-0472">Membrane</keyword>
<dbReference type="GO" id="GO:0005886">
    <property type="term" value="C:plasma membrane"/>
    <property type="evidence" value="ECO:0007669"/>
    <property type="project" value="UniProtKB-SubCell"/>
</dbReference>
<reference evidence="20 21" key="1">
    <citation type="submission" date="2016-10" db="EMBL/GenBank/DDBJ databases">
        <title>Draft genome sequences of four alkaliphilic bacteria belonging to the Anaerobacillus genus.</title>
        <authorList>
            <person name="Bassil N.M."/>
            <person name="Lloyd J.R."/>
        </authorList>
    </citation>
    <scope>NUCLEOTIDE SEQUENCE [LARGE SCALE GENOMIC DNA]</scope>
    <source>
        <strain evidence="20 21">DSM 15340</strain>
    </source>
</reference>
<comment type="catalytic activity">
    <reaction evidence="17 19">
        <text>alpha-ribazole + adenosylcob(III)inamide-GDP = adenosylcob(III)alamin + GMP + H(+)</text>
        <dbReference type="Rhea" id="RHEA:16049"/>
        <dbReference type="ChEBI" id="CHEBI:10329"/>
        <dbReference type="ChEBI" id="CHEBI:15378"/>
        <dbReference type="ChEBI" id="CHEBI:18408"/>
        <dbReference type="ChEBI" id="CHEBI:58115"/>
        <dbReference type="ChEBI" id="CHEBI:60487"/>
        <dbReference type="EC" id="2.7.8.26"/>
    </reaction>
</comment>
<comment type="caution">
    <text evidence="20">The sequence shown here is derived from an EMBL/GenBank/DDBJ whole genome shotgun (WGS) entry which is preliminary data.</text>
</comment>
<proteinExistence type="inferred from homology"/>
<evidence type="ECO:0000313" key="20">
    <source>
        <dbReference type="EMBL" id="OIJ12802.1"/>
    </source>
</evidence>
<feature type="transmembrane region" description="Helical" evidence="19">
    <location>
        <begin position="140"/>
        <end position="163"/>
    </location>
</feature>
<dbReference type="RefSeq" id="WP_071313109.1">
    <property type="nucleotide sequence ID" value="NZ_MLQQ01000018.1"/>
</dbReference>
<keyword evidence="9 19" id="KW-0808">Transferase</keyword>
<dbReference type="HAMAP" id="MF_00719">
    <property type="entry name" value="CobS"/>
    <property type="match status" value="1"/>
</dbReference>
<feature type="transmembrane region" description="Helical" evidence="19">
    <location>
        <begin position="110"/>
        <end position="133"/>
    </location>
</feature>
<dbReference type="AlphaFoldDB" id="A0A1S2LJV6"/>
<gene>
    <name evidence="19" type="primary">cobS</name>
    <name evidence="20" type="ORF">BKP35_09490</name>
</gene>
<dbReference type="UniPathway" id="UPA00148">
    <property type="reaction ID" value="UER00238"/>
</dbReference>
<evidence type="ECO:0000313" key="21">
    <source>
        <dbReference type="Proteomes" id="UP000180098"/>
    </source>
</evidence>
<evidence type="ECO:0000256" key="3">
    <source>
        <dbReference type="ARBA" id="ARBA00004663"/>
    </source>
</evidence>
<evidence type="ECO:0000256" key="8">
    <source>
        <dbReference type="ARBA" id="ARBA00022573"/>
    </source>
</evidence>
<keyword evidence="12 19" id="KW-1133">Transmembrane helix</keyword>
<dbReference type="PANTHER" id="PTHR34148">
    <property type="entry name" value="ADENOSYLCOBINAMIDE-GDP RIBAZOLETRANSFERASE"/>
    <property type="match status" value="1"/>
</dbReference>
<comment type="subcellular location">
    <subcellularLocation>
        <location evidence="2 19">Cell membrane</location>
        <topology evidence="2 19">Multi-pass membrane protein</topology>
    </subcellularLocation>
</comment>
<dbReference type="NCBIfam" id="TIGR00317">
    <property type="entry name" value="cobS"/>
    <property type="match status" value="1"/>
</dbReference>
<evidence type="ECO:0000256" key="1">
    <source>
        <dbReference type="ARBA" id="ARBA00001946"/>
    </source>
</evidence>
<dbReference type="GO" id="GO:0008818">
    <property type="term" value="F:cobalamin 5'-phosphate synthase activity"/>
    <property type="evidence" value="ECO:0007669"/>
    <property type="project" value="UniProtKB-UniRule"/>
</dbReference>
<dbReference type="PANTHER" id="PTHR34148:SF1">
    <property type="entry name" value="ADENOSYLCOBINAMIDE-GDP RIBAZOLETRANSFERASE"/>
    <property type="match status" value="1"/>
</dbReference>
<evidence type="ECO:0000256" key="16">
    <source>
        <dbReference type="ARBA" id="ARBA00032853"/>
    </source>
</evidence>
<evidence type="ECO:0000256" key="19">
    <source>
        <dbReference type="HAMAP-Rule" id="MF_00719"/>
    </source>
</evidence>
<evidence type="ECO:0000256" key="15">
    <source>
        <dbReference type="ARBA" id="ARBA00032605"/>
    </source>
</evidence>
<dbReference type="OrthoDB" id="9794626at2"/>
<evidence type="ECO:0000256" key="14">
    <source>
        <dbReference type="ARBA" id="ARBA00025228"/>
    </source>
</evidence>
<dbReference type="EC" id="2.7.8.26" evidence="5 19"/>
<evidence type="ECO:0000256" key="12">
    <source>
        <dbReference type="ARBA" id="ARBA00022989"/>
    </source>
</evidence>
<name>A0A1S2LJV6_9BACI</name>
<evidence type="ECO:0000256" key="17">
    <source>
        <dbReference type="ARBA" id="ARBA00048623"/>
    </source>
</evidence>
<dbReference type="GO" id="GO:0009236">
    <property type="term" value="P:cobalamin biosynthetic process"/>
    <property type="evidence" value="ECO:0007669"/>
    <property type="project" value="UniProtKB-UniRule"/>
</dbReference>
<accession>A0A1S2LJV6</accession>
<keyword evidence="10 19" id="KW-0812">Transmembrane</keyword>
<comment type="similarity">
    <text evidence="4 19">Belongs to the CobS family.</text>
</comment>
<comment type="catalytic activity">
    <reaction evidence="18 19">
        <text>alpha-ribazole 5'-phosphate + adenosylcob(III)inamide-GDP = adenosylcob(III)alamin 5'-phosphate + GMP + H(+)</text>
        <dbReference type="Rhea" id="RHEA:23560"/>
        <dbReference type="ChEBI" id="CHEBI:15378"/>
        <dbReference type="ChEBI" id="CHEBI:57918"/>
        <dbReference type="ChEBI" id="CHEBI:58115"/>
        <dbReference type="ChEBI" id="CHEBI:60487"/>
        <dbReference type="ChEBI" id="CHEBI:60493"/>
        <dbReference type="EC" id="2.7.8.26"/>
    </reaction>
</comment>
<evidence type="ECO:0000256" key="11">
    <source>
        <dbReference type="ARBA" id="ARBA00022842"/>
    </source>
</evidence>
<evidence type="ECO:0000256" key="4">
    <source>
        <dbReference type="ARBA" id="ARBA00010561"/>
    </source>
</evidence>
<keyword evidence="8 19" id="KW-0169">Cobalamin biosynthesis</keyword>
<dbReference type="EMBL" id="MLQQ01000018">
    <property type="protein sequence ID" value="OIJ12802.1"/>
    <property type="molecule type" value="Genomic_DNA"/>
</dbReference>
<feature type="transmembrane region" description="Helical" evidence="19">
    <location>
        <begin position="183"/>
        <end position="216"/>
    </location>
</feature>
<evidence type="ECO:0000256" key="7">
    <source>
        <dbReference type="ARBA" id="ARBA00022475"/>
    </source>
</evidence>
<keyword evidence="11 19" id="KW-0460">Magnesium</keyword>
<feature type="transmembrane region" description="Helical" evidence="19">
    <location>
        <begin position="228"/>
        <end position="248"/>
    </location>
</feature>
<keyword evidence="21" id="KW-1185">Reference proteome</keyword>
<organism evidence="20 21">
    <name type="scientific">Anaerobacillus arseniciselenatis</name>
    <dbReference type="NCBI Taxonomy" id="85682"/>
    <lineage>
        <taxon>Bacteria</taxon>
        <taxon>Bacillati</taxon>
        <taxon>Bacillota</taxon>
        <taxon>Bacilli</taxon>
        <taxon>Bacillales</taxon>
        <taxon>Bacillaceae</taxon>
        <taxon>Anaerobacillus</taxon>
    </lineage>
</organism>
<dbReference type="Proteomes" id="UP000180098">
    <property type="component" value="Unassembled WGS sequence"/>
</dbReference>
<comment type="cofactor">
    <cofactor evidence="1 19">
        <name>Mg(2+)</name>
        <dbReference type="ChEBI" id="CHEBI:18420"/>
    </cofactor>
</comment>
<evidence type="ECO:0000256" key="10">
    <source>
        <dbReference type="ARBA" id="ARBA00022692"/>
    </source>
</evidence>
<sequence length="253" mass="28679">MKQFIYGFLLAVQFLTRVPVSFQCPWNKQTSRWALRSYPLVGLLLGFIIVFTFYILQPHLSTWMMTVLLITLWVGLTGGLHLDGWMDVADAVGSNAPLQKKWEIMKDPHVGSFGIIALLFLLIWKTVLIYSLLNIGYGLIFSIILIMATTRLCTVILLIFLPTAKKEGLAAVWKANIERTDLLFAIVPVVIVVIYLDQFLILIPAYFLFVIFYGLWVMKAFKGINGDLLGTAIEGGELWGLMIVWIYFSFVMG</sequence>